<proteinExistence type="predicted"/>
<keyword evidence="4" id="KW-0131">Cell cycle</keyword>
<dbReference type="InterPro" id="IPR036390">
    <property type="entry name" value="WH_DNA-bd_sf"/>
</dbReference>
<dbReference type="SUPFAM" id="SSF46785">
    <property type="entry name" value="Winged helix' DNA-binding domain"/>
    <property type="match status" value="1"/>
</dbReference>
<evidence type="ECO:0000256" key="1">
    <source>
        <dbReference type="ARBA" id="ARBA00022490"/>
    </source>
</evidence>
<evidence type="ECO:0000256" key="4">
    <source>
        <dbReference type="ARBA" id="ARBA00023306"/>
    </source>
</evidence>
<organism evidence="5 6">
    <name type="scientific">Candidatus Adlerbacteria bacterium RIFCSPLOWO2_01_FULL_54_16</name>
    <dbReference type="NCBI Taxonomy" id="1797244"/>
    <lineage>
        <taxon>Bacteria</taxon>
        <taxon>Candidatus Adleribacteriota</taxon>
    </lineage>
</organism>
<keyword evidence="2" id="KW-0132">Cell division</keyword>
<evidence type="ECO:0000256" key="3">
    <source>
        <dbReference type="ARBA" id="ARBA00022829"/>
    </source>
</evidence>
<comment type="caution">
    <text evidence="5">The sequence shown here is derived from an EMBL/GenBank/DDBJ whole genome shotgun (WGS) entry which is preliminary data.</text>
</comment>
<dbReference type="GO" id="GO:0051301">
    <property type="term" value="P:cell division"/>
    <property type="evidence" value="ECO:0007669"/>
    <property type="project" value="UniProtKB-KW"/>
</dbReference>
<reference evidence="5 6" key="1">
    <citation type="journal article" date="2016" name="Nat. Commun.">
        <title>Thousands of microbial genomes shed light on interconnected biogeochemical processes in an aquifer system.</title>
        <authorList>
            <person name="Anantharaman K."/>
            <person name="Brown C.T."/>
            <person name="Hug L.A."/>
            <person name="Sharon I."/>
            <person name="Castelle C.J."/>
            <person name="Probst A.J."/>
            <person name="Thomas B.C."/>
            <person name="Singh A."/>
            <person name="Wilkins M.J."/>
            <person name="Karaoz U."/>
            <person name="Brodie E.L."/>
            <person name="Williams K.H."/>
            <person name="Hubbard S.S."/>
            <person name="Banfield J.F."/>
        </authorList>
    </citation>
    <scope>NUCLEOTIDE SEQUENCE [LARGE SCALE GENOMIC DNA]</scope>
</reference>
<dbReference type="PANTHER" id="PTHR34298:SF2">
    <property type="entry name" value="SEGREGATION AND CONDENSATION PROTEIN B"/>
    <property type="match status" value="1"/>
</dbReference>
<dbReference type="InterPro" id="IPR005234">
    <property type="entry name" value="ScpB_csome_segregation"/>
</dbReference>
<dbReference type="PANTHER" id="PTHR34298">
    <property type="entry name" value="SEGREGATION AND CONDENSATION PROTEIN B"/>
    <property type="match status" value="1"/>
</dbReference>
<accession>A0A1F4Y0T3</accession>
<dbReference type="GO" id="GO:0051304">
    <property type="term" value="P:chromosome separation"/>
    <property type="evidence" value="ECO:0007669"/>
    <property type="project" value="InterPro"/>
</dbReference>
<dbReference type="EMBL" id="MEWY01000001">
    <property type="protein sequence ID" value="OGC87580.1"/>
    <property type="molecule type" value="Genomic_DNA"/>
</dbReference>
<dbReference type="Pfam" id="PF04079">
    <property type="entry name" value="SMC_ScpB"/>
    <property type="match status" value="1"/>
</dbReference>
<evidence type="ECO:0008006" key="7">
    <source>
        <dbReference type="Google" id="ProtNLM"/>
    </source>
</evidence>
<name>A0A1F4Y0T3_9BACT</name>
<gene>
    <name evidence="5" type="ORF">A3B33_01560</name>
</gene>
<sequence>MFALGRPLSRAELQKHLDADVGQINESIERLRRRDGGITVVDDGKMLELRTGSDAAVLIERVRREENSREIGRAGLEALTAVLYRGPLTRSEIDFIRGVNSSQTLRTLTMRGLVRRVQNPKDERSYLYEPTTDLLGTLGVASAKDLPDWENVREKLQKLEDAYRSRAEEQQ</sequence>
<evidence type="ECO:0000313" key="5">
    <source>
        <dbReference type="EMBL" id="OGC87580.1"/>
    </source>
</evidence>
<protein>
    <recommendedName>
        <fullName evidence="7">SMC-Scp complex subunit ScpB</fullName>
    </recommendedName>
</protein>
<dbReference type="Gene3D" id="1.10.10.10">
    <property type="entry name" value="Winged helix-like DNA-binding domain superfamily/Winged helix DNA-binding domain"/>
    <property type="match status" value="1"/>
</dbReference>
<keyword evidence="1" id="KW-0963">Cytoplasm</keyword>
<keyword evidence="3" id="KW-0159">Chromosome partition</keyword>
<dbReference type="InterPro" id="IPR036388">
    <property type="entry name" value="WH-like_DNA-bd_sf"/>
</dbReference>
<evidence type="ECO:0000256" key="2">
    <source>
        <dbReference type="ARBA" id="ARBA00022618"/>
    </source>
</evidence>
<evidence type="ECO:0000313" key="6">
    <source>
        <dbReference type="Proteomes" id="UP000176943"/>
    </source>
</evidence>
<dbReference type="Proteomes" id="UP000176943">
    <property type="component" value="Unassembled WGS sequence"/>
</dbReference>
<dbReference type="AlphaFoldDB" id="A0A1F4Y0T3"/>